<dbReference type="GO" id="GO:0015450">
    <property type="term" value="F:protein-transporting ATPase activity"/>
    <property type="evidence" value="ECO:0007669"/>
    <property type="project" value="InterPro"/>
</dbReference>
<keyword evidence="4 9" id="KW-0812">Transmembrane</keyword>
<evidence type="ECO:0000256" key="3">
    <source>
        <dbReference type="ARBA" id="ARBA00022475"/>
    </source>
</evidence>
<dbReference type="NCBIfam" id="TIGR00966">
    <property type="entry name" value="transloc_SecF"/>
    <property type="match status" value="1"/>
</dbReference>
<dbReference type="PANTHER" id="PTHR30081">
    <property type="entry name" value="PROTEIN-EXPORT MEMBRANE PROTEIN SEC"/>
    <property type="match status" value="1"/>
</dbReference>
<evidence type="ECO:0000256" key="9">
    <source>
        <dbReference type="HAMAP-Rule" id="MF_01464"/>
    </source>
</evidence>
<dbReference type="AlphaFoldDB" id="A0A2M7RF41"/>
<sequence length="303" mass="33815">MIDFIGKSKYWFSLSGLLILLSFICLGLWGLNWGIDFTGGSLMELEIKTTAVVDTNAIANIAYELEIKDIRVQPSSDDIYLIRMEAIGEELHQQLLNKIETTLIDPTVEGQSMIEHRFDSIGPVIGAELKSKAFSAIALVLLAIVLYIALVFRKVSYPVASWKYGISAIIALAHDIIIIVGVFSLLGRFAGYQVDSLFVTALLTVMGFSVHDTIVTFDRVRENLFHHQELTYKQIVNKSINETVVRSLNTSITTLFVLTAVYLFGGDTIEHFMLALMCGIVIGTFSSIFLASPLLYSWFKLRK</sequence>
<comment type="caution">
    <text evidence="11">The sequence shown here is derived from an EMBL/GenBank/DDBJ whole genome shotgun (WGS) entry which is preliminary data.</text>
</comment>
<evidence type="ECO:0000256" key="4">
    <source>
        <dbReference type="ARBA" id="ARBA00022692"/>
    </source>
</evidence>
<dbReference type="InterPro" id="IPR005665">
    <property type="entry name" value="SecF_bac"/>
</dbReference>
<dbReference type="PANTHER" id="PTHR30081:SF8">
    <property type="entry name" value="PROTEIN TRANSLOCASE SUBUNIT SECF"/>
    <property type="match status" value="1"/>
</dbReference>
<evidence type="ECO:0000256" key="6">
    <source>
        <dbReference type="ARBA" id="ARBA00022989"/>
    </source>
</evidence>
<dbReference type="Proteomes" id="UP000228689">
    <property type="component" value="Unassembled WGS sequence"/>
</dbReference>
<name>A0A2M7RF41_9BACT</name>
<keyword evidence="5 9" id="KW-0653">Protein transport</keyword>
<evidence type="ECO:0000313" key="12">
    <source>
        <dbReference type="Proteomes" id="UP000228689"/>
    </source>
</evidence>
<dbReference type="EMBL" id="PFMC01000019">
    <property type="protein sequence ID" value="PIY95284.1"/>
    <property type="molecule type" value="Genomic_DNA"/>
</dbReference>
<dbReference type="HAMAP" id="MF_01464_B">
    <property type="entry name" value="SecF_B"/>
    <property type="match status" value="1"/>
</dbReference>
<feature type="domain" description="Protein export membrane protein SecD/SecF C-terminal" evidence="10">
    <location>
        <begin position="113"/>
        <end position="298"/>
    </location>
</feature>
<evidence type="ECO:0000256" key="1">
    <source>
        <dbReference type="ARBA" id="ARBA00004651"/>
    </source>
</evidence>
<dbReference type="InterPro" id="IPR022813">
    <property type="entry name" value="SecD/SecF_arch_bac"/>
</dbReference>
<dbReference type="Pfam" id="PF02355">
    <property type="entry name" value="SecD_SecF_C"/>
    <property type="match status" value="1"/>
</dbReference>
<gene>
    <name evidence="9 11" type="primary">secF</name>
    <name evidence="11" type="ORF">COY67_00795</name>
</gene>
<dbReference type="Pfam" id="PF07549">
    <property type="entry name" value="Sec_GG"/>
    <property type="match status" value="1"/>
</dbReference>
<accession>A0A2M7RF41</accession>
<dbReference type="SUPFAM" id="SSF82866">
    <property type="entry name" value="Multidrug efflux transporter AcrB transmembrane domain"/>
    <property type="match status" value="1"/>
</dbReference>
<evidence type="ECO:0000313" key="11">
    <source>
        <dbReference type="EMBL" id="PIY95284.1"/>
    </source>
</evidence>
<reference evidence="12" key="1">
    <citation type="submission" date="2017-09" db="EMBL/GenBank/DDBJ databases">
        <title>Depth-based differentiation of microbial function through sediment-hosted aquifers and enrichment of novel symbionts in the deep terrestrial subsurface.</title>
        <authorList>
            <person name="Probst A.J."/>
            <person name="Ladd B."/>
            <person name="Jarett J.K."/>
            <person name="Geller-Mcgrath D.E."/>
            <person name="Sieber C.M.K."/>
            <person name="Emerson J.B."/>
            <person name="Anantharaman K."/>
            <person name="Thomas B.C."/>
            <person name="Malmstrom R."/>
            <person name="Stieglmeier M."/>
            <person name="Klingl A."/>
            <person name="Woyke T."/>
            <person name="Ryan C.M."/>
            <person name="Banfield J.F."/>
        </authorList>
    </citation>
    <scope>NUCLEOTIDE SEQUENCE [LARGE SCALE GENOMIC DNA]</scope>
</reference>
<feature type="transmembrane region" description="Helical" evidence="9">
    <location>
        <begin position="243"/>
        <end position="265"/>
    </location>
</feature>
<evidence type="ECO:0000256" key="2">
    <source>
        <dbReference type="ARBA" id="ARBA00022448"/>
    </source>
</evidence>
<dbReference type="GO" id="GO:0006605">
    <property type="term" value="P:protein targeting"/>
    <property type="evidence" value="ECO:0007669"/>
    <property type="project" value="UniProtKB-UniRule"/>
</dbReference>
<organism evidence="11 12">
    <name type="scientific">Candidatus Komeilibacteria bacterium CG_4_10_14_0_8_um_filter_37_78</name>
    <dbReference type="NCBI Taxonomy" id="1974471"/>
    <lineage>
        <taxon>Bacteria</taxon>
        <taxon>Candidatus Komeiliibacteriota</taxon>
    </lineage>
</organism>
<comment type="similarity">
    <text evidence="9">Belongs to the SecD/SecF family. SecF subfamily.</text>
</comment>
<keyword evidence="8 9" id="KW-0472">Membrane</keyword>
<evidence type="ECO:0000256" key="8">
    <source>
        <dbReference type="ARBA" id="ARBA00023136"/>
    </source>
</evidence>
<evidence type="ECO:0000259" key="10">
    <source>
        <dbReference type="Pfam" id="PF02355"/>
    </source>
</evidence>
<dbReference type="Gene3D" id="1.20.1640.10">
    <property type="entry name" value="Multidrug efflux transporter AcrB transmembrane domain"/>
    <property type="match status" value="1"/>
</dbReference>
<proteinExistence type="inferred from homology"/>
<feature type="transmembrane region" description="Helical" evidence="9">
    <location>
        <begin position="164"/>
        <end position="185"/>
    </location>
</feature>
<evidence type="ECO:0000256" key="7">
    <source>
        <dbReference type="ARBA" id="ARBA00023010"/>
    </source>
</evidence>
<dbReference type="PRINTS" id="PR01755">
    <property type="entry name" value="SECFTRNLCASE"/>
</dbReference>
<feature type="transmembrane region" description="Helical" evidence="9">
    <location>
        <begin position="271"/>
        <end position="299"/>
    </location>
</feature>
<comment type="subcellular location">
    <subcellularLocation>
        <location evidence="1 9">Cell membrane</location>
        <topology evidence="1 9">Multi-pass membrane protein</topology>
    </subcellularLocation>
</comment>
<keyword evidence="3 9" id="KW-1003">Cell membrane</keyword>
<evidence type="ECO:0000256" key="5">
    <source>
        <dbReference type="ARBA" id="ARBA00022927"/>
    </source>
</evidence>
<feature type="transmembrane region" description="Helical" evidence="9">
    <location>
        <begin position="12"/>
        <end position="35"/>
    </location>
</feature>
<feature type="transmembrane region" description="Helical" evidence="9">
    <location>
        <begin position="133"/>
        <end position="152"/>
    </location>
</feature>
<dbReference type="GO" id="GO:0005886">
    <property type="term" value="C:plasma membrane"/>
    <property type="evidence" value="ECO:0007669"/>
    <property type="project" value="UniProtKB-SubCell"/>
</dbReference>
<keyword evidence="2 9" id="KW-0813">Transport</keyword>
<dbReference type="InterPro" id="IPR048634">
    <property type="entry name" value="SecD_SecF_C"/>
</dbReference>
<dbReference type="GO" id="GO:0043952">
    <property type="term" value="P:protein transport by the Sec complex"/>
    <property type="evidence" value="ECO:0007669"/>
    <property type="project" value="UniProtKB-UniRule"/>
</dbReference>
<keyword evidence="6 9" id="KW-1133">Transmembrane helix</keyword>
<feature type="transmembrane region" description="Helical" evidence="9">
    <location>
        <begin position="197"/>
        <end position="217"/>
    </location>
</feature>
<comment type="function">
    <text evidence="9">Part of the Sec protein translocase complex. Interacts with the SecYEG preprotein conducting channel. SecDF uses the proton motive force (PMF) to complete protein translocation after the ATP-dependent function of SecA.</text>
</comment>
<comment type="subunit">
    <text evidence="9">Forms a complex with SecD. Part of the essential Sec protein translocation apparatus which comprises SecA, SecYEG and auxiliary proteins SecDF. Other proteins may also be involved.</text>
</comment>
<keyword evidence="7 9" id="KW-0811">Translocation</keyword>
<protein>
    <recommendedName>
        <fullName evidence="9">Protein-export membrane protein SecF</fullName>
    </recommendedName>
</protein>
<dbReference type="InterPro" id="IPR022645">
    <property type="entry name" value="SecD/SecF_bac"/>
</dbReference>
<dbReference type="GO" id="GO:0065002">
    <property type="term" value="P:intracellular protein transmembrane transport"/>
    <property type="evidence" value="ECO:0007669"/>
    <property type="project" value="UniProtKB-UniRule"/>
</dbReference>
<dbReference type="InterPro" id="IPR022646">
    <property type="entry name" value="SecD/SecF_CS"/>
</dbReference>